<dbReference type="InterPro" id="IPR013022">
    <property type="entry name" value="Xyl_isomerase-like_TIM-brl"/>
</dbReference>
<dbReference type="SUPFAM" id="SSF51658">
    <property type="entry name" value="Xylose isomerase-like"/>
    <property type="match status" value="1"/>
</dbReference>
<protein>
    <submittedName>
        <fullName evidence="2">Sugar phosphate isomerase/epimerase</fullName>
    </submittedName>
</protein>
<organism evidence="2 3">
    <name type="scientific">Candidatus Bilophila faecipullorum</name>
    <dbReference type="NCBI Taxonomy" id="2838482"/>
    <lineage>
        <taxon>Bacteria</taxon>
        <taxon>Pseudomonadati</taxon>
        <taxon>Thermodesulfobacteriota</taxon>
        <taxon>Desulfovibrionia</taxon>
        <taxon>Desulfovibrionales</taxon>
        <taxon>Desulfovibrionaceae</taxon>
        <taxon>Bilophila</taxon>
    </lineage>
</organism>
<proteinExistence type="predicted"/>
<dbReference type="GO" id="GO:0016853">
    <property type="term" value="F:isomerase activity"/>
    <property type="evidence" value="ECO:0007669"/>
    <property type="project" value="UniProtKB-KW"/>
</dbReference>
<reference evidence="2" key="1">
    <citation type="journal article" date="2021" name="PeerJ">
        <title>Extensive microbial diversity within the chicken gut microbiome revealed by metagenomics and culture.</title>
        <authorList>
            <person name="Gilroy R."/>
            <person name="Ravi A."/>
            <person name="Getino M."/>
            <person name="Pursley I."/>
            <person name="Horton D.L."/>
            <person name="Alikhan N.F."/>
            <person name="Baker D."/>
            <person name="Gharbi K."/>
            <person name="Hall N."/>
            <person name="Watson M."/>
            <person name="Adriaenssens E.M."/>
            <person name="Foster-Nyarko E."/>
            <person name="Jarju S."/>
            <person name="Secka A."/>
            <person name="Antonio M."/>
            <person name="Oren A."/>
            <person name="Chaudhuri R.R."/>
            <person name="La Ragione R."/>
            <person name="Hildebrand F."/>
            <person name="Pallen M.J."/>
        </authorList>
    </citation>
    <scope>NUCLEOTIDE SEQUENCE</scope>
    <source>
        <strain evidence="2">ChiSxjej5B17-1746</strain>
    </source>
</reference>
<evidence type="ECO:0000313" key="2">
    <source>
        <dbReference type="EMBL" id="HIW77789.1"/>
    </source>
</evidence>
<dbReference type="EMBL" id="DXGI01000050">
    <property type="protein sequence ID" value="HIW77789.1"/>
    <property type="molecule type" value="Genomic_DNA"/>
</dbReference>
<dbReference type="Proteomes" id="UP000824264">
    <property type="component" value="Unassembled WGS sequence"/>
</dbReference>
<name>A0A9D1U7Q1_9BACT</name>
<evidence type="ECO:0000259" key="1">
    <source>
        <dbReference type="Pfam" id="PF01261"/>
    </source>
</evidence>
<evidence type="ECO:0000313" key="3">
    <source>
        <dbReference type="Proteomes" id="UP000824264"/>
    </source>
</evidence>
<dbReference type="Gene3D" id="3.20.20.150">
    <property type="entry name" value="Divalent-metal-dependent TIM barrel enzymes"/>
    <property type="match status" value="1"/>
</dbReference>
<comment type="caution">
    <text evidence="2">The sequence shown here is derived from an EMBL/GenBank/DDBJ whole genome shotgun (WGS) entry which is preliminary data.</text>
</comment>
<gene>
    <name evidence="2" type="ORF">H9874_01410</name>
</gene>
<dbReference type="Pfam" id="PF01261">
    <property type="entry name" value="AP_endonuc_2"/>
    <property type="match status" value="1"/>
</dbReference>
<dbReference type="PANTHER" id="PTHR12110">
    <property type="entry name" value="HYDROXYPYRUVATE ISOMERASE"/>
    <property type="match status" value="1"/>
</dbReference>
<dbReference type="AlphaFoldDB" id="A0A9D1U7Q1"/>
<accession>A0A9D1U7Q1</accession>
<keyword evidence="2" id="KW-0413">Isomerase</keyword>
<feature type="domain" description="Xylose isomerase-like TIM barrel" evidence="1">
    <location>
        <begin position="22"/>
        <end position="260"/>
    </location>
</feature>
<dbReference type="PANTHER" id="PTHR12110:SF21">
    <property type="entry name" value="XYLOSE ISOMERASE-LIKE TIM BARREL DOMAIN-CONTAINING PROTEIN"/>
    <property type="match status" value="1"/>
</dbReference>
<sequence>MSFVVGICNWTHPLLRSPTCCETVQEAGLRALQLAWDREDFPLSSEDVRRQWKEEAERHALRLDAVAVLDVMRWGMTAEAGSSERAKAEEAIAAAVSGATEMGIARIILPSFKASAIRSRDDLRETARTLRLACALAQRHGMSVATENLLDAEMQRALFHIVGYDNLRLLLDLSNFTLRRRDEVFEALPSFVAAGDGVHVKDGLYGEPGVRPLGEGYARVGEQLAALKGAGYTGTLFLENSYATAGFGADPWEAIRRDAAFIHHAEL</sequence>
<dbReference type="InterPro" id="IPR050312">
    <property type="entry name" value="IolE/XylAMocC-like"/>
</dbReference>
<reference evidence="2" key="2">
    <citation type="submission" date="2021-04" db="EMBL/GenBank/DDBJ databases">
        <authorList>
            <person name="Gilroy R."/>
        </authorList>
    </citation>
    <scope>NUCLEOTIDE SEQUENCE</scope>
    <source>
        <strain evidence="2">ChiSxjej5B17-1746</strain>
    </source>
</reference>
<dbReference type="InterPro" id="IPR036237">
    <property type="entry name" value="Xyl_isomerase-like_sf"/>
</dbReference>